<gene>
    <name evidence="2" type="ORF">H1B31_00625</name>
</gene>
<evidence type="ECO:0000313" key="2">
    <source>
        <dbReference type="EMBL" id="QNH54516.1"/>
    </source>
</evidence>
<feature type="transmembrane region" description="Helical" evidence="1">
    <location>
        <begin position="272"/>
        <end position="289"/>
    </location>
</feature>
<keyword evidence="3" id="KW-1185">Reference proteome</keyword>
<dbReference type="EMBL" id="CP060204">
    <property type="protein sequence ID" value="QNH54516.1"/>
    <property type="molecule type" value="Genomic_DNA"/>
</dbReference>
<feature type="transmembrane region" description="Helical" evidence="1">
    <location>
        <begin position="6"/>
        <end position="21"/>
    </location>
</feature>
<feature type="transmembrane region" description="Helical" evidence="1">
    <location>
        <begin position="28"/>
        <end position="47"/>
    </location>
</feature>
<evidence type="ECO:0000313" key="3">
    <source>
        <dbReference type="Proteomes" id="UP000515480"/>
    </source>
</evidence>
<name>A0A7G7VK73_9FIRM</name>
<accession>A0A7G7VK73</accession>
<sequence length="366" mass="42476">MEVGSIFFLAITLLLVLGGMLEKNSKLLFLLQVIWMYILLAGNTFSIDITVNQDIFDWAQTEQFTLYDYICYIAGSYLGMKYLTMNAWLCLCIFTLLAILLWKYTTNPCFILSLLFCYPFADMVIQKRWFIASALVLVSFLFLLKGNKKGTIIFTVFVLIAAEIHAAALGYLVFLSQPLLHRLRHKRVLLAVFIGLTTVIMPYLPALLAQIPSIGEVKVAFYFEVLHEKIKYPLLNFSLWTGFHVLWVLLFRFVYFRAKKNMSQPTSKSLDILYELNLLSLVFIPFYYWEPTFWRIPRNLLLLDYVFLAKMLPVGYVYTQKEFRDYILYTGYAGLAFFVIYFGAGAGYEALIQPILTNNVLLELFF</sequence>
<organism evidence="2 3">
    <name type="scientific">Selenomonas timonae</name>
    <dbReference type="NCBI Taxonomy" id="2754044"/>
    <lineage>
        <taxon>Bacteria</taxon>
        <taxon>Bacillati</taxon>
        <taxon>Bacillota</taxon>
        <taxon>Negativicutes</taxon>
        <taxon>Selenomonadales</taxon>
        <taxon>Selenomonadaceae</taxon>
        <taxon>Selenomonas</taxon>
    </lineage>
</organism>
<feature type="transmembrane region" description="Helical" evidence="1">
    <location>
        <begin position="152"/>
        <end position="176"/>
    </location>
</feature>
<feature type="transmembrane region" description="Helical" evidence="1">
    <location>
        <begin position="301"/>
        <end position="319"/>
    </location>
</feature>
<feature type="transmembrane region" description="Helical" evidence="1">
    <location>
        <begin position="188"/>
        <end position="212"/>
    </location>
</feature>
<evidence type="ECO:0000256" key="1">
    <source>
        <dbReference type="SAM" id="Phobius"/>
    </source>
</evidence>
<keyword evidence="1" id="KW-0812">Transmembrane</keyword>
<feature type="transmembrane region" description="Helical" evidence="1">
    <location>
        <begin position="326"/>
        <end position="344"/>
    </location>
</feature>
<feature type="transmembrane region" description="Helical" evidence="1">
    <location>
        <begin position="129"/>
        <end position="146"/>
    </location>
</feature>
<keyword evidence="1" id="KW-1133">Transmembrane helix</keyword>
<feature type="transmembrane region" description="Helical" evidence="1">
    <location>
        <begin position="232"/>
        <end position="251"/>
    </location>
</feature>
<keyword evidence="1" id="KW-0472">Membrane</keyword>
<proteinExistence type="predicted"/>
<evidence type="ECO:0008006" key="4">
    <source>
        <dbReference type="Google" id="ProtNLM"/>
    </source>
</evidence>
<dbReference type="AlphaFoldDB" id="A0A7G7VK73"/>
<reference evidence="2 3" key="1">
    <citation type="submission" date="2020-07" db="EMBL/GenBank/DDBJ databases">
        <title>Complete genome and description of Selenomonas timonensis sp. nov., a new bacterium isolated from a gingivitis subject.</title>
        <authorList>
            <person name="Antezack A."/>
        </authorList>
    </citation>
    <scope>NUCLEOTIDE SEQUENCE [LARGE SCALE GENOMIC DNA]</scope>
    <source>
        <strain evidence="2 3">Marseille-Q3039</strain>
    </source>
</reference>
<protein>
    <recommendedName>
        <fullName evidence="4">EpsG family protein</fullName>
    </recommendedName>
</protein>
<dbReference type="RefSeq" id="WP_185980487.1">
    <property type="nucleotide sequence ID" value="NZ_CP060204.1"/>
</dbReference>
<dbReference type="KEGG" id="stim:H1B31_00625"/>
<dbReference type="Proteomes" id="UP000515480">
    <property type="component" value="Chromosome"/>
</dbReference>
<feature type="transmembrane region" description="Helical" evidence="1">
    <location>
        <begin position="86"/>
        <end position="117"/>
    </location>
</feature>